<evidence type="ECO:0000313" key="7">
    <source>
        <dbReference type="Proteomes" id="UP001566132"/>
    </source>
</evidence>
<dbReference type="AlphaFoldDB" id="A0ABD1EME8"/>
<name>A0ABD1EME8_HYPHA</name>
<feature type="domain" description="Hemocyanin C-terminal" evidence="5">
    <location>
        <begin position="462"/>
        <end position="705"/>
    </location>
</feature>
<feature type="signal peptide" evidence="2">
    <location>
        <begin position="1"/>
        <end position="20"/>
    </location>
</feature>
<dbReference type="InterPro" id="IPR037020">
    <property type="entry name" value="Hemocyanin_C_sf"/>
</dbReference>
<dbReference type="SUPFAM" id="SSF48056">
    <property type="entry name" value="Di-copper centre-containing domain"/>
    <property type="match status" value="1"/>
</dbReference>
<dbReference type="Pfam" id="PF00372">
    <property type="entry name" value="Hemocyanin_M"/>
    <property type="match status" value="1"/>
</dbReference>
<comment type="caution">
    <text evidence="6">The sequence shown here is derived from an EMBL/GenBank/DDBJ whole genome shotgun (WGS) entry which is preliminary data.</text>
</comment>
<dbReference type="SUPFAM" id="SSF81296">
    <property type="entry name" value="E set domains"/>
    <property type="match status" value="1"/>
</dbReference>
<dbReference type="EMBL" id="JBDJPC010000006">
    <property type="protein sequence ID" value="KAL1497678.1"/>
    <property type="molecule type" value="Genomic_DNA"/>
</dbReference>
<dbReference type="GO" id="GO:0045735">
    <property type="term" value="F:nutrient reservoir activity"/>
    <property type="evidence" value="ECO:0007669"/>
    <property type="project" value="UniProtKB-KW"/>
</dbReference>
<dbReference type="InterPro" id="IPR036697">
    <property type="entry name" value="Hemocyanin_N_sf"/>
</dbReference>
<dbReference type="Proteomes" id="UP001566132">
    <property type="component" value="Unassembled WGS sequence"/>
</dbReference>
<proteinExistence type="predicted"/>
<evidence type="ECO:0000259" key="4">
    <source>
        <dbReference type="Pfam" id="PF03722"/>
    </source>
</evidence>
<dbReference type="PANTHER" id="PTHR11511:SF5">
    <property type="entry name" value="FAT-BODY PROTEIN 1-RELATED"/>
    <property type="match status" value="1"/>
</dbReference>
<dbReference type="PROSITE" id="PS00210">
    <property type="entry name" value="HEMOCYANIN_2"/>
    <property type="match status" value="1"/>
</dbReference>
<keyword evidence="2" id="KW-0732">Signal</keyword>
<dbReference type="InterPro" id="IPR008922">
    <property type="entry name" value="Di-copper_centre_dom_sf"/>
</dbReference>
<dbReference type="PRINTS" id="PR00187">
    <property type="entry name" value="HAEMOCYANIN"/>
</dbReference>
<organism evidence="6 7">
    <name type="scientific">Hypothenemus hampei</name>
    <name type="common">Coffee berry borer</name>
    <dbReference type="NCBI Taxonomy" id="57062"/>
    <lineage>
        <taxon>Eukaryota</taxon>
        <taxon>Metazoa</taxon>
        <taxon>Ecdysozoa</taxon>
        <taxon>Arthropoda</taxon>
        <taxon>Hexapoda</taxon>
        <taxon>Insecta</taxon>
        <taxon>Pterygota</taxon>
        <taxon>Neoptera</taxon>
        <taxon>Endopterygota</taxon>
        <taxon>Coleoptera</taxon>
        <taxon>Polyphaga</taxon>
        <taxon>Cucujiformia</taxon>
        <taxon>Curculionidae</taxon>
        <taxon>Scolytinae</taxon>
        <taxon>Hypothenemus</taxon>
    </lineage>
</organism>
<evidence type="ECO:0000256" key="1">
    <source>
        <dbReference type="ARBA" id="ARBA00022761"/>
    </source>
</evidence>
<dbReference type="InterPro" id="IPR013788">
    <property type="entry name" value="Hemocyanin/hexamerin"/>
</dbReference>
<feature type="domain" description="Hemocyanin N-terminal" evidence="4">
    <location>
        <begin position="37"/>
        <end position="164"/>
    </location>
</feature>
<dbReference type="Gene3D" id="1.20.1370.10">
    <property type="entry name" value="Hemocyanin, N-terminal domain"/>
    <property type="match status" value="1"/>
</dbReference>
<dbReference type="Pfam" id="PF03723">
    <property type="entry name" value="Hemocyanin_C"/>
    <property type="match status" value="1"/>
</dbReference>
<feature type="chain" id="PRO_5044795756" evidence="2">
    <location>
        <begin position="21"/>
        <end position="721"/>
    </location>
</feature>
<accession>A0ABD1EME8</accession>
<evidence type="ECO:0000259" key="5">
    <source>
        <dbReference type="Pfam" id="PF03723"/>
    </source>
</evidence>
<evidence type="ECO:0000313" key="6">
    <source>
        <dbReference type="EMBL" id="KAL1497678.1"/>
    </source>
</evidence>
<evidence type="ECO:0000259" key="3">
    <source>
        <dbReference type="Pfam" id="PF00372"/>
    </source>
</evidence>
<dbReference type="Gene3D" id="1.10.1280.10">
    <property type="entry name" value="Di-copper center containing domain from catechol oxidase"/>
    <property type="match status" value="1"/>
</dbReference>
<dbReference type="GO" id="GO:0005615">
    <property type="term" value="C:extracellular space"/>
    <property type="evidence" value="ECO:0007669"/>
    <property type="project" value="UniProtKB-ARBA"/>
</dbReference>
<dbReference type="InterPro" id="IPR000896">
    <property type="entry name" value="Hemocyanin/hexamerin_mid_dom"/>
</dbReference>
<feature type="domain" description="Hemocyanin middle" evidence="3">
    <location>
        <begin position="170"/>
        <end position="452"/>
    </location>
</feature>
<protein>
    <submittedName>
        <fullName evidence="6">Uncharacterized protein</fullName>
    </submittedName>
</protein>
<dbReference type="Pfam" id="PF03722">
    <property type="entry name" value="Hemocyanin_N"/>
    <property type="match status" value="1"/>
</dbReference>
<dbReference type="Gene3D" id="2.60.40.1520">
    <property type="entry name" value="Hemocyanin, C-terminal domain"/>
    <property type="match status" value="1"/>
</dbReference>
<evidence type="ECO:0000256" key="2">
    <source>
        <dbReference type="SAM" id="SignalP"/>
    </source>
</evidence>
<gene>
    <name evidence="6" type="ORF">ABEB36_008599</name>
</gene>
<dbReference type="SUPFAM" id="SSF48050">
    <property type="entry name" value="Hemocyanin, N-terminal domain"/>
    <property type="match status" value="1"/>
</dbReference>
<dbReference type="PANTHER" id="PTHR11511">
    <property type="entry name" value="LARVAL STORAGE PROTEIN/PHENOLOXIDASE"/>
    <property type="match status" value="1"/>
</dbReference>
<sequence length="721" mass="86392">MKMHIILFAVLLHLVVDISTTPVVQENVRYKTVDQEFLDKQEKVLTLFHHIDQDSVFEEHVQIQREAHDPVQYLQTRENLFVKPDVVITFINYFRYGLMLPKGVPFSVMTQQHLDQAVAMFKLFYYAKDFRTFYTMAVIMKHFVNEGMFLYSLSLAVTHRNDTYGIILPPIYEVYPWYFYNTQVIHQAQTHKMHENNMVKNNAHNHHYVYVNTTGSNLNPHWEHTFNYFTEDVGTNSFWYYFNLHYPSWMDGEEFHIKNDYRGELYLTAIRSLAARFYLERLSHGKGQISTFDWEVPFETPYYPQLMYPNGDYFPERPSSVHLNNYYKYHGEHVNSIYAYSDIFVQDFERRMRDVIDSGVVYDVKNMKHVKIYDHEHHNEIVNMFANLLQANADSANPQYLKNYTEYASHLLGYGHNHHNWSYIVPSVMEHHETALRDPAFYQLIKRILLMYHMYEQNHMVPYAQNELIFPGISIENVEMDRLITYHDDFFADITNVLGHSKDEMQVYAVQKRLNHKPFTYKIYVNSNQDVEAMVKVFIGPKYDEYGKHIDINENRWNFVLIDAFKWHLNNGQTLIKRSSQESEFYAHDKMSYHELVQKVSKAHKNQEEFHVTGKENYFYFPDRLMLPMGTYVGMPYQFYFIVYPFKPYVEQKEEMTFFYPRPGTGGGFIDDLPLYYPFDKPIQYEEMFMHEVPNSYFYETKISHRTQEEAQVPPTKHHDH</sequence>
<dbReference type="InterPro" id="IPR005203">
    <property type="entry name" value="Hemocyanin_C"/>
</dbReference>
<reference evidence="6 7" key="1">
    <citation type="submission" date="2024-05" db="EMBL/GenBank/DDBJ databases">
        <title>Genetic variation in Jamaican populations of the coffee berry borer (Hypothenemus hampei).</title>
        <authorList>
            <person name="Errbii M."/>
            <person name="Myrie A."/>
        </authorList>
    </citation>
    <scope>NUCLEOTIDE SEQUENCE [LARGE SCALE GENOMIC DNA]</scope>
    <source>
        <strain evidence="6">JA-Hopewell-2020-01-JO</strain>
        <tissue evidence="6">Whole body</tissue>
    </source>
</reference>
<keyword evidence="1" id="KW-0758">Storage protein</keyword>
<dbReference type="InterPro" id="IPR005204">
    <property type="entry name" value="Hemocyanin_N"/>
</dbReference>
<dbReference type="InterPro" id="IPR014756">
    <property type="entry name" value="Ig_E-set"/>
</dbReference>
<keyword evidence="7" id="KW-1185">Reference proteome</keyword>